<feature type="region of interest" description="Disordered" evidence="1">
    <location>
        <begin position="1"/>
        <end position="30"/>
    </location>
</feature>
<dbReference type="KEGG" id="soa:G3M56_011015"/>
<organism evidence="2 3">
    <name type="scientific">Sulfuriroseicoccus oceanibius</name>
    <dbReference type="NCBI Taxonomy" id="2707525"/>
    <lineage>
        <taxon>Bacteria</taxon>
        <taxon>Pseudomonadati</taxon>
        <taxon>Verrucomicrobiota</taxon>
        <taxon>Verrucomicrobiia</taxon>
        <taxon>Verrucomicrobiales</taxon>
        <taxon>Verrucomicrobiaceae</taxon>
        <taxon>Sulfuriroseicoccus</taxon>
    </lineage>
</organism>
<dbReference type="RefSeq" id="WP_235203399.1">
    <property type="nucleotide sequence ID" value="NZ_CP066776.1"/>
</dbReference>
<dbReference type="Proteomes" id="UP000475117">
    <property type="component" value="Chromosome"/>
</dbReference>
<name>A0A7T7JBX2_9BACT</name>
<evidence type="ECO:0000313" key="3">
    <source>
        <dbReference type="Proteomes" id="UP000475117"/>
    </source>
</evidence>
<accession>A0A7T7JBX2</accession>
<dbReference type="EMBL" id="CP066776">
    <property type="protein sequence ID" value="QQL44411.1"/>
    <property type="molecule type" value="Genomic_DNA"/>
</dbReference>
<dbReference type="AlphaFoldDB" id="A0A7T7JBX2"/>
<reference evidence="2 3" key="1">
    <citation type="submission" date="2020-12" db="EMBL/GenBank/DDBJ databases">
        <title>Sulforoseuscoccus oceanibium gen. nov., sp. nov., a representative of the phylum Verrucomicrobia with special cytoplasmic membrane, and proposal of Sulforoseuscoccusaceae fam. nov.</title>
        <authorList>
            <person name="Xi F."/>
        </authorList>
    </citation>
    <scope>NUCLEOTIDE SEQUENCE [LARGE SCALE GENOMIC DNA]</scope>
    <source>
        <strain evidence="2 3">T37</strain>
    </source>
</reference>
<proteinExistence type="predicted"/>
<evidence type="ECO:0000256" key="1">
    <source>
        <dbReference type="SAM" id="MobiDB-lite"/>
    </source>
</evidence>
<gene>
    <name evidence="2" type="ORF">G3M56_011015</name>
</gene>
<protein>
    <submittedName>
        <fullName evidence="2">Uncharacterized protein</fullName>
    </submittedName>
</protein>
<keyword evidence="3" id="KW-1185">Reference proteome</keyword>
<evidence type="ECO:0000313" key="2">
    <source>
        <dbReference type="EMBL" id="QQL44411.1"/>
    </source>
</evidence>
<sequence>MSERSRPNSGLLGGMVQLAGSSDGAPTPQTQRAKTFVQQKKTIYPVHEKLHDYLRKYHRATDIELTYDSLMQFNNAYPLEDEDGNDTLWRVVAYEPVIMRELNEKLTRAYAKMKTEGDISVIENLAVERIDYCEFGNSHPFRIRIVNRFNDNYDHFYVKQADTSRIYGLELEHLLSPNRITYLVRENTLFEEHIAGVPGDQFIENYFKRKSLNKVRIAKEFIKFNERCFVRLLGDMRCYNYVVDITPDFEGEQYRVRSIDFDQQCYEGQLNVYCPHRYDNNQPVVDLCAQYINPATVRQYQVEERVLIARRYRAVAARVRHIIDCMRYAPCSSYNKVQELVEGLNEYHGVDRFTGCQNMAEILERQLDMSLAVARRNVRTMNERNIGRL</sequence>